<accession>A0AAD8KAU6</accession>
<sequence length="66" mass="7456">MFKLGCVMSRERSTLNPSTQLITAHWFSGFCFLSLQYDRTLTVQNQPPLVSQSPELSPAGENDRHS</sequence>
<reference evidence="2" key="1">
    <citation type="journal article" date="2023" name="bioRxiv">
        <title>Improved chromosome-level genome assembly for marigold (Tagetes erecta).</title>
        <authorList>
            <person name="Jiang F."/>
            <person name="Yuan L."/>
            <person name="Wang S."/>
            <person name="Wang H."/>
            <person name="Xu D."/>
            <person name="Wang A."/>
            <person name="Fan W."/>
        </authorList>
    </citation>
    <scope>NUCLEOTIDE SEQUENCE</scope>
    <source>
        <strain evidence="2">WSJ</strain>
        <tissue evidence="2">Leaf</tissue>
    </source>
</reference>
<keyword evidence="3" id="KW-1185">Reference proteome</keyword>
<evidence type="ECO:0000313" key="2">
    <source>
        <dbReference type="EMBL" id="KAK1417716.1"/>
    </source>
</evidence>
<gene>
    <name evidence="2" type="ORF">QVD17_26850</name>
</gene>
<protein>
    <submittedName>
        <fullName evidence="2">Uncharacterized protein</fullName>
    </submittedName>
</protein>
<comment type="caution">
    <text evidence="2">The sequence shown here is derived from an EMBL/GenBank/DDBJ whole genome shotgun (WGS) entry which is preliminary data.</text>
</comment>
<organism evidence="2 3">
    <name type="scientific">Tagetes erecta</name>
    <name type="common">African marigold</name>
    <dbReference type="NCBI Taxonomy" id="13708"/>
    <lineage>
        <taxon>Eukaryota</taxon>
        <taxon>Viridiplantae</taxon>
        <taxon>Streptophyta</taxon>
        <taxon>Embryophyta</taxon>
        <taxon>Tracheophyta</taxon>
        <taxon>Spermatophyta</taxon>
        <taxon>Magnoliopsida</taxon>
        <taxon>eudicotyledons</taxon>
        <taxon>Gunneridae</taxon>
        <taxon>Pentapetalae</taxon>
        <taxon>asterids</taxon>
        <taxon>campanulids</taxon>
        <taxon>Asterales</taxon>
        <taxon>Asteraceae</taxon>
        <taxon>Asteroideae</taxon>
        <taxon>Heliantheae alliance</taxon>
        <taxon>Tageteae</taxon>
        <taxon>Tagetes</taxon>
    </lineage>
</organism>
<dbReference type="EMBL" id="JAUHHV010000007">
    <property type="protein sequence ID" value="KAK1417716.1"/>
    <property type="molecule type" value="Genomic_DNA"/>
</dbReference>
<proteinExistence type="predicted"/>
<name>A0AAD8KAU6_TARER</name>
<dbReference type="Proteomes" id="UP001229421">
    <property type="component" value="Unassembled WGS sequence"/>
</dbReference>
<evidence type="ECO:0000256" key="1">
    <source>
        <dbReference type="SAM" id="MobiDB-lite"/>
    </source>
</evidence>
<evidence type="ECO:0000313" key="3">
    <source>
        <dbReference type="Proteomes" id="UP001229421"/>
    </source>
</evidence>
<dbReference type="AlphaFoldDB" id="A0AAD8KAU6"/>
<feature type="region of interest" description="Disordered" evidence="1">
    <location>
        <begin position="46"/>
        <end position="66"/>
    </location>
</feature>
<feature type="compositionally biased region" description="Polar residues" evidence="1">
    <location>
        <begin position="46"/>
        <end position="55"/>
    </location>
</feature>